<dbReference type="InterPro" id="IPR014031">
    <property type="entry name" value="Ketoacyl_synth_C"/>
</dbReference>
<evidence type="ECO:0000256" key="6">
    <source>
        <dbReference type="PROSITE-ProRule" id="PRU01363"/>
    </source>
</evidence>
<dbReference type="PROSITE" id="PS50075">
    <property type="entry name" value="CARRIER"/>
    <property type="match status" value="1"/>
</dbReference>
<dbReference type="Pfam" id="PF02801">
    <property type="entry name" value="Ketoacyl-synt_C"/>
    <property type="match status" value="1"/>
</dbReference>
<feature type="domain" description="Ketosynthase family 3 (KS3)" evidence="8">
    <location>
        <begin position="32"/>
        <end position="455"/>
    </location>
</feature>
<dbReference type="RefSeq" id="WP_023973746.1">
    <property type="nucleotide sequence ID" value="NZ_JABTDW010000001.1"/>
</dbReference>
<keyword evidence="4" id="KW-0597">Phosphoprotein</keyword>
<dbReference type="Pfam" id="PF00975">
    <property type="entry name" value="Thioesterase"/>
    <property type="match status" value="1"/>
</dbReference>
<dbReference type="GO" id="GO:0004315">
    <property type="term" value="F:3-oxoacyl-[acyl-carrier-protein] synthase activity"/>
    <property type="evidence" value="ECO:0007669"/>
    <property type="project" value="InterPro"/>
</dbReference>
<dbReference type="InterPro" id="IPR042104">
    <property type="entry name" value="PKS_dehydratase_sf"/>
</dbReference>
<dbReference type="InterPro" id="IPR049900">
    <property type="entry name" value="PKS_mFAS_DH"/>
</dbReference>
<sequence length="1502" mass="170015">MEYKNDDYLTLIQASIKKINALKEKLDNKNNQEDIAIIGMGCRLPGGGSNPEEFWKFLVNKGDGVIEVPKDRWNIDEFYSDNRNSFGKMYIKEAGFLQNNISEFDAHFFGISPREAVEMDPQQRILLEVAWEALERSGIPMNNLKGSKTGVFVGVIGSEYSFLPRKDIQINPYVLTGSMANIVSGRLSYILGLQGPSISIDTACSSSLTAVHLACESLKNGGSDLALAGGVNLIISPQGFVSLCSLNALAKDGRCKTFDASGDGYGRGEGCGVVVLKRLSDAVKDKDNILAVIKATGMNHDGASSGLTVPNGFAQRDLILKTIKQANVSPEDISYFELHGTGTALGDPIEFKALTQVFKGNRKDPLILGSVKNNIGHLEGAAGIASLIKSVLCIKEKTIPANLHLKNINPRIKLDSIPAILPTESLPWNNQGKKRIMAISSFGFSGTNVSLVLEESTEVSREYNSADTERPIHILALSAKSKKALYDLAKKFYEYLKDETKERIQDICFTMNSGRMHFSCREAFKGENLGSIKTQLSEYISSNSKESLLEESMSNDENNKIAFIFSDKFDEEVGIELLKTQPNFKEELIKCDNKLKELVNISILGKDKFNHAVEGIEEIISFCVQCSILAMLNSFNIIPNVVVGNNKGCLIAAVASKVMDIETALSYLIENSKFKIRKRIKRVLNKPRIRMIVGNNDEFILNSQATSDDFWNELLSKELNSRGYIKNLVDKDYKNFIDFNLNDNSTGYSEIQYFNLALRGNVWNTLTDILSKFYCFGVDINWNEFDKGYIRNKLTLPTYQFQKKKFWCNTIPYGEYLYAENNVSKNLFDGEILKSPFKDKQILYSLSLNKVPELTDTQNVVHVGYFIEFLKRAIKKIYNKEFYIKKFEFISALIISKDITTDLSLILSSKDDNEIEFCFYSSQGDDNWTNTSKGIVGFIQENEKVVFSDFEIDIKERCSEKYSQDEFYDELEKRNMHLGESVKWIGDVWRRDNEALAMLISPKNSKGNTEHDIGININILDSCAQLFHAALPKQSDPLMRYMVSKWEDFKINNVNSINELWCHVTIEEIKKNELKGKFRLYNQDGVLISEISSGLMKGLSKEHDEALKKILESKKQNSNLLQAESAIIKILKQTDKKEWIEIIINYLLEIFASIFLMNKEEINIKESLIDLGLDSIVSIEVKGKIESELKIFLPIETLIEGPSILELSEVIMPLLSIDNVIENAQEKEKIQNDNKNIGAWIMHRKANLNAKIKLFCFPYGSGGGASIYRNWHNKLPDFIEICPIQLPGKENRIKEDAFRDINTAVDTIKEIILPELDRPYAFYGHSMGALIAYKLAYDLKVKNNNGPNHLFVGAYSSPTIIPNPLILMTKERFRRAGYTDIPKAEELKSMNSEEIEKIVDVITSKVDKSRELVRLYLSTRLSELEMVQSHKQVGKEKFDIPITAFYGKSDDKVKYDEMIKWNDLTTEDFKINSLPGDHLFLKEDQSEDNLLELMGLELKKYK</sequence>
<evidence type="ECO:0000256" key="3">
    <source>
        <dbReference type="ARBA" id="ARBA00022450"/>
    </source>
</evidence>
<dbReference type="InterPro" id="IPR016035">
    <property type="entry name" value="Acyl_Trfase/lysoPLipase"/>
</dbReference>
<comment type="pathway">
    <text evidence="2">Antibiotic biosynthesis; bacillaene biosynthesis.</text>
</comment>
<dbReference type="PANTHER" id="PTHR43775:SF37">
    <property type="entry name" value="SI:DKEY-61P9.11"/>
    <property type="match status" value="1"/>
</dbReference>
<dbReference type="InterPro" id="IPR036736">
    <property type="entry name" value="ACP-like_sf"/>
</dbReference>
<dbReference type="GO" id="GO:0004312">
    <property type="term" value="F:fatty acid synthase activity"/>
    <property type="evidence" value="ECO:0007669"/>
    <property type="project" value="TreeGrafter"/>
</dbReference>
<dbReference type="PROSITE" id="PS52019">
    <property type="entry name" value="PKS_MFAS_DH"/>
    <property type="match status" value="1"/>
</dbReference>
<dbReference type="Proteomes" id="UP000822184">
    <property type="component" value="Unassembled WGS sequence"/>
</dbReference>
<dbReference type="Gene3D" id="3.10.129.110">
    <property type="entry name" value="Polyketide synthase dehydratase"/>
    <property type="match status" value="1"/>
</dbReference>
<dbReference type="SUPFAM" id="SSF52151">
    <property type="entry name" value="FabD/lysophospholipase-like"/>
    <property type="match status" value="1"/>
</dbReference>
<dbReference type="Gene3D" id="1.10.1200.10">
    <property type="entry name" value="ACP-like"/>
    <property type="match status" value="1"/>
</dbReference>
<dbReference type="InterPro" id="IPR018201">
    <property type="entry name" value="Ketoacyl_synth_AS"/>
</dbReference>
<dbReference type="InterPro" id="IPR009081">
    <property type="entry name" value="PP-bd_ACP"/>
</dbReference>
<dbReference type="GO" id="GO:0006633">
    <property type="term" value="P:fatty acid biosynthetic process"/>
    <property type="evidence" value="ECO:0007669"/>
    <property type="project" value="InterPro"/>
</dbReference>
<dbReference type="Gene3D" id="3.40.50.1820">
    <property type="entry name" value="alpha/beta hydrolase"/>
    <property type="match status" value="1"/>
</dbReference>
<keyword evidence="5 10" id="KW-0808">Transferase</keyword>
<evidence type="ECO:0000259" key="7">
    <source>
        <dbReference type="PROSITE" id="PS50075"/>
    </source>
</evidence>
<evidence type="ECO:0000259" key="8">
    <source>
        <dbReference type="PROSITE" id="PS52004"/>
    </source>
</evidence>
<dbReference type="Gene3D" id="3.40.47.10">
    <property type="match status" value="1"/>
</dbReference>
<dbReference type="Pfam" id="PF00550">
    <property type="entry name" value="PP-binding"/>
    <property type="match status" value="1"/>
</dbReference>
<evidence type="ECO:0000256" key="1">
    <source>
        <dbReference type="ARBA" id="ARBA00003299"/>
    </source>
</evidence>
<feature type="domain" description="Carrier" evidence="7">
    <location>
        <begin position="1138"/>
        <end position="1215"/>
    </location>
</feature>
<dbReference type="InterPro" id="IPR050091">
    <property type="entry name" value="PKS_NRPS_Biosynth_Enz"/>
</dbReference>
<dbReference type="InterPro" id="IPR016039">
    <property type="entry name" value="Thiolase-like"/>
</dbReference>
<dbReference type="SUPFAM" id="SSF47336">
    <property type="entry name" value="ACP-like"/>
    <property type="match status" value="1"/>
</dbReference>
<dbReference type="Pfam" id="PF14765">
    <property type="entry name" value="PS-DH"/>
    <property type="match status" value="1"/>
</dbReference>
<dbReference type="InterPro" id="IPR049551">
    <property type="entry name" value="PKS_DH_C"/>
</dbReference>
<evidence type="ECO:0000259" key="9">
    <source>
        <dbReference type="PROSITE" id="PS52019"/>
    </source>
</evidence>
<dbReference type="GO" id="GO:0031177">
    <property type="term" value="F:phosphopantetheine binding"/>
    <property type="evidence" value="ECO:0007669"/>
    <property type="project" value="InterPro"/>
</dbReference>
<dbReference type="InterPro" id="IPR001031">
    <property type="entry name" value="Thioesterase"/>
</dbReference>
<dbReference type="InterPro" id="IPR001227">
    <property type="entry name" value="Ac_transferase_dom_sf"/>
</dbReference>
<proteinExistence type="predicted"/>
<evidence type="ECO:0000256" key="4">
    <source>
        <dbReference type="ARBA" id="ARBA00022553"/>
    </source>
</evidence>
<evidence type="ECO:0000256" key="5">
    <source>
        <dbReference type="ARBA" id="ARBA00022679"/>
    </source>
</evidence>
<dbReference type="InterPro" id="IPR014030">
    <property type="entry name" value="Ketoacyl_synth_N"/>
</dbReference>
<name>A0AAE5H3H9_CLOBE</name>
<evidence type="ECO:0000313" key="11">
    <source>
        <dbReference type="Proteomes" id="UP000822184"/>
    </source>
</evidence>
<dbReference type="SUPFAM" id="SSF53901">
    <property type="entry name" value="Thiolase-like"/>
    <property type="match status" value="1"/>
</dbReference>
<evidence type="ECO:0000313" key="10">
    <source>
        <dbReference type="EMBL" id="NSB14161.1"/>
    </source>
</evidence>
<keyword evidence="3" id="KW-0596">Phosphopantetheine</keyword>
<dbReference type="PANTHER" id="PTHR43775">
    <property type="entry name" value="FATTY ACID SYNTHASE"/>
    <property type="match status" value="1"/>
</dbReference>
<protein>
    <submittedName>
        <fullName evidence="10">Acyl transferase domain-containing protein</fullName>
    </submittedName>
</protein>
<dbReference type="Pfam" id="PF22621">
    <property type="entry name" value="CurL-like_PKS_C"/>
    <property type="match status" value="1"/>
</dbReference>
<dbReference type="EMBL" id="JABTDW010000001">
    <property type="protein sequence ID" value="NSB14161.1"/>
    <property type="molecule type" value="Genomic_DNA"/>
</dbReference>
<dbReference type="Gene3D" id="3.40.366.10">
    <property type="entry name" value="Malonyl-Coenzyme A Acyl Carrier Protein, domain 2"/>
    <property type="match status" value="1"/>
</dbReference>
<dbReference type="InterPro" id="IPR020806">
    <property type="entry name" value="PKS_PP-bd"/>
</dbReference>
<dbReference type="PROSITE" id="PS52004">
    <property type="entry name" value="KS3_2"/>
    <property type="match status" value="1"/>
</dbReference>
<dbReference type="Gene3D" id="3.30.70.3290">
    <property type="match status" value="2"/>
</dbReference>
<dbReference type="CDD" id="cd00833">
    <property type="entry name" value="PKS"/>
    <property type="match status" value="1"/>
</dbReference>
<dbReference type="InterPro" id="IPR020841">
    <property type="entry name" value="PKS_Beta-ketoAc_synthase_dom"/>
</dbReference>
<evidence type="ECO:0000256" key="2">
    <source>
        <dbReference type="ARBA" id="ARBA00004789"/>
    </source>
</evidence>
<accession>A0AAE5H3H9</accession>
<comment type="caution">
    <text evidence="6">Lacks conserved residue(s) required for the propagation of feature annotation.</text>
</comment>
<feature type="region of interest" description="N-terminal hotdog fold" evidence="6">
    <location>
        <begin position="815"/>
        <end position="943"/>
    </location>
</feature>
<dbReference type="FunFam" id="3.40.47.10:FF:000019">
    <property type="entry name" value="Polyketide synthase type I"/>
    <property type="match status" value="1"/>
</dbReference>
<feature type="region of interest" description="C-terminal hotdog fold" evidence="6">
    <location>
        <begin position="959"/>
        <end position="1105"/>
    </location>
</feature>
<organism evidence="10 11">
    <name type="scientific">Clostridium beijerinckii</name>
    <name type="common">Clostridium MP</name>
    <dbReference type="NCBI Taxonomy" id="1520"/>
    <lineage>
        <taxon>Bacteria</taxon>
        <taxon>Bacillati</taxon>
        <taxon>Bacillota</taxon>
        <taxon>Clostridia</taxon>
        <taxon>Eubacteriales</taxon>
        <taxon>Clostridiaceae</taxon>
        <taxon>Clostridium</taxon>
    </lineage>
</organism>
<dbReference type="Pfam" id="PF00109">
    <property type="entry name" value="ketoacyl-synt"/>
    <property type="match status" value="1"/>
</dbReference>
<comment type="caution">
    <text evidence="10">The sequence shown here is derived from an EMBL/GenBank/DDBJ whole genome shotgun (WGS) entry which is preliminary data.</text>
</comment>
<dbReference type="SUPFAM" id="SSF53474">
    <property type="entry name" value="alpha/beta-Hydrolases"/>
    <property type="match status" value="1"/>
</dbReference>
<dbReference type="SMART" id="SM00825">
    <property type="entry name" value="PKS_KS"/>
    <property type="match status" value="1"/>
</dbReference>
<reference evidence="10" key="1">
    <citation type="submission" date="2020-06" db="EMBL/GenBank/DDBJ databases">
        <title>Genomic insights into acetone-butanol-ethanol (ABE) fermentation by sequencing solventogenic clostridia strains.</title>
        <authorList>
            <person name="Brown S."/>
        </authorList>
    </citation>
    <scope>NUCLEOTIDE SEQUENCE</scope>
    <source>
        <strain evidence="10">DJ123</strain>
    </source>
</reference>
<dbReference type="InterPro" id="IPR029058">
    <property type="entry name" value="AB_hydrolase_fold"/>
</dbReference>
<gene>
    <name evidence="10" type="ORF">BCD95_002420</name>
</gene>
<comment type="function">
    <text evidence="1">Involved in some intermediate steps for the synthesis of the antibiotic polyketide bacillaene which is involved in secondary metabolism.</text>
</comment>
<dbReference type="SMART" id="SM00823">
    <property type="entry name" value="PKS_PP"/>
    <property type="match status" value="1"/>
</dbReference>
<feature type="domain" description="PKS/mFAS DH" evidence="9">
    <location>
        <begin position="815"/>
        <end position="1105"/>
    </location>
</feature>
<dbReference type="PROSITE" id="PS00606">
    <property type="entry name" value="KS3_1"/>
    <property type="match status" value="1"/>
</dbReference>